<name>A0A7J7E0H6_TRIWF</name>
<accession>A0A7J7E0H6</accession>
<proteinExistence type="predicted"/>
<dbReference type="InParanoid" id="A0A7J7E0H6"/>
<keyword evidence="2" id="KW-1185">Reference proteome</keyword>
<dbReference type="EMBL" id="JAAARO010000001">
    <property type="protein sequence ID" value="KAF5752150.1"/>
    <property type="molecule type" value="Genomic_DNA"/>
</dbReference>
<comment type="caution">
    <text evidence="1">The sequence shown here is derived from an EMBL/GenBank/DDBJ whole genome shotgun (WGS) entry which is preliminary data.</text>
</comment>
<organism evidence="1 2">
    <name type="scientific">Tripterygium wilfordii</name>
    <name type="common">Thunder God vine</name>
    <dbReference type="NCBI Taxonomy" id="458696"/>
    <lineage>
        <taxon>Eukaryota</taxon>
        <taxon>Viridiplantae</taxon>
        <taxon>Streptophyta</taxon>
        <taxon>Embryophyta</taxon>
        <taxon>Tracheophyta</taxon>
        <taxon>Spermatophyta</taxon>
        <taxon>Magnoliopsida</taxon>
        <taxon>eudicotyledons</taxon>
        <taxon>Gunneridae</taxon>
        <taxon>Pentapetalae</taxon>
        <taxon>rosids</taxon>
        <taxon>fabids</taxon>
        <taxon>Celastrales</taxon>
        <taxon>Celastraceae</taxon>
        <taxon>Tripterygium</taxon>
    </lineage>
</organism>
<evidence type="ECO:0000313" key="1">
    <source>
        <dbReference type="EMBL" id="KAF5752150.1"/>
    </source>
</evidence>
<reference evidence="1 2" key="1">
    <citation type="journal article" date="2020" name="Nat. Commun.">
        <title>Genome of Tripterygium wilfordii and identification of cytochrome P450 involved in triptolide biosynthesis.</title>
        <authorList>
            <person name="Tu L."/>
            <person name="Su P."/>
            <person name="Zhang Z."/>
            <person name="Gao L."/>
            <person name="Wang J."/>
            <person name="Hu T."/>
            <person name="Zhou J."/>
            <person name="Zhang Y."/>
            <person name="Zhao Y."/>
            <person name="Liu Y."/>
            <person name="Song Y."/>
            <person name="Tong Y."/>
            <person name="Lu Y."/>
            <person name="Yang J."/>
            <person name="Xu C."/>
            <person name="Jia M."/>
            <person name="Peters R.J."/>
            <person name="Huang L."/>
            <person name="Gao W."/>
        </authorList>
    </citation>
    <scope>NUCLEOTIDE SEQUENCE [LARGE SCALE GENOMIC DNA]</scope>
    <source>
        <strain evidence="2">cv. XIE 37</strain>
        <tissue evidence="1">Leaf</tissue>
    </source>
</reference>
<protein>
    <submittedName>
        <fullName evidence="1">Uncharacterized protein</fullName>
    </submittedName>
</protein>
<evidence type="ECO:0000313" key="2">
    <source>
        <dbReference type="Proteomes" id="UP000593562"/>
    </source>
</evidence>
<dbReference type="AlphaFoldDB" id="A0A7J7E0H6"/>
<gene>
    <name evidence="1" type="ORF">HS088_TW01G00057</name>
</gene>
<sequence>MSISIELFTFSEQPSSRTSTNNCSKNKPDMAEACHFGRLPMSGAVHICFNVVSPLPLCGRVCIMLLLYLYHGNFMAGRQSIEVRSLKRKQVTVSTYIYVSTDT</sequence>
<dbReference type="Proteomes" id="UP000593562">
    <property type="component" value="Unassembled WGS sequence"/>
</dbReference>